<dbReference type="RefSeq" id="WP_091320660.1">
    <property type="nucleotide sequence ID" value="NZ_FNSO01000004.1"/>
</dbReference>
<gene>
    <name evidence="2" type="ORF">SAMN04489727_9044</name>
</gene>
<accession>A0A1H5CYE3</accession>
<evidence type="ECO:0000256" key="1">
    <source>
        <dbReference type="SAM" id="MobiDB-lite"/>
    </source>
</evidence>
<sequence length="486" mass="49533">MAHEHAGHRQYEGDFYAETQQKLQQNVHRFGVEDQGEAREGVTPQTQNQAAQYSVEQGKILLNNQATRGDAPAPGQNYAASSHEELYGMVHENMNPGELDDRGRVANKLGNWLADVSNAANDAVNSSEIQWQGDGAAKAHGFFQNTATYTAETANAAQLSSNRYSQQAAAADYAQKNMPEPTGFNQEAEITKATKQYQAGDVVGATQTMNNVAAKQQQADAAHQQAVQVLQNLDSTYHETASTQPTYTPPPQLGQGDSTSASGFHGTGGSGFTGAPTIGGTGPGGTSGSFVPGQVPGQSPGTGPGQLPGPTPPGTTPPAYIPPGTSSGTSSGTGGGTNSGTSNFRTAPAAGTFGRFTPDGLAVPGTTAAGGGTGAGSDSTRSKGRPGTGFAGSRVSGSAGVTPKETEGGKTGSKPGERLERGATAAAAAKGKAGEAGAAGAGAGKKKEEDKEHKNKYAVEEDVFDLKPERGPDGEKIVKPTIGETT</sequence>
<evidence type="ECO:0000313" key="2">
    <source>
        <dbReference type="EMBL" id="SED71524.1"/>
    </source>
</evidence>
<dbReference type="AlphaFoldDB" id="A0A1H5CYE3"/>
<proteinExistence type="predicted"/>
<dbReference type="Gene3D" id="1.20.1260.20">
    <property type="entry name" value="PPE superfamily"/>
    <property type="match status" value="1"/>
</dbReference>
<keyword evidence="3" id="KW-1185">Reference proteome</keyword>
<evidence type="ECO:0000313" key="3">
    <source>
        <dbReference type="Proteomes" id="UP000199622"/>
    </source>
</evidence>
<dbReference type="OrthoDB" id="3603136at2"/>
<feature type="compositionally biased region" description="Pro residues" evidence="1">
    <location>
        <begin position="307"/>
        <end position="321"/>
    </location>
</feature>
<feature type="region of interest" description="Disordered" evidence="1">
    <location>
        <begin position="239"/>
        <end position="486"/>
    </location>
</feature>
<reference evidence="3" key="1">
    <citation type="submission" date="2016-10" db="EMBL/GenBank/DDBJ databases">
        <authorList>
            <person name="Varghese N."/>
            <person name="Submissions S."/>
        </authorList>
    </citation>
    <scope>NUCLEOTIDE SEQUENCE [LARGE SCALE GENOMIC DNA]</scope>
    <source>
        <strain evidence="3">DSM 44544</strain>
    </source>
</reference>
<protein>
    <recommendedName>
        <fullName evidence="4">PPE family protein</fullName>
    </recommendedName>
</protein>
<dbReference type="Proteomes" id="UP000199622">
    <property type="component" value="Unassembled WGS sequence"/>
</dbReference>
<dbReference type="InterPro" id="IPR038332">
    <property type="entry name" value="PPE_sf"/>
</dbReference>
<feature type="compositionally biased region" description="Low complexity" evidence="1">
    <location>
        <begin position="422"/>
        <end position="436"/>
    </location>
</feature>
<organism evidence="2 3">
    <name type="scientific">Amycolatopsis tolypomycina</name>
    <dbReference type="NCBI Taxonomy" id="208445"/>
    <lineage>
        <taxon>Bacteria</taxon>
        <taxon>Bacillati</taxon>
        <taxon>Actinomycetota</taxon>
        <taxon>Actinomycetes</taxon>
        <taxon>Pseudonocardiales</taxon>
        <taxon>Pseudonocardiaceae</taxon>
        <taxon>Amycolatopsis</taxon>
    </lineage>
</organism>
<feature type="compositionally biased region" description="Basic and acidic residues" evidence="1">
    <location>
        <begin position="445"/>
        <end position="478"/>
    </location>
</feature>
<dbReference type="EMBL" id="FNSO01000004">
    <property type="protein sequence ID" value="SED71524.1"/>
    <property type="molecule type" value="Genomic_DNA"/>
</dbReference>
<evidence type="ECO:0008006" key="4">
    <source>
        <dbReference type="Google" id="ProtNLM"/>
    </source>
</evidence>
<dbReference type="STRING" id="208445.SAMN04489727_9044"/>
<feature type="compositionally biased region" description="Low complexity" evidence="1">
    <location>
        <begin position="288"/>
        <end position="299"/>
    </location>
</feature>
<feature type="compositionally biased region" description="Gly residues" evidence="1">
    <location>
        <begin position="265"/>
        <end position="287"/>
    </location>
</feature>
<name>A0A1H5CYE3_9PSEU</name>